<dbReference type="RefSeq" id="WP_163742585.1">
    <property type="nucleotide sequence ID" value="NZ_JAAGOA010000020.1"/>
</dbReference>
<name>A0A6L9SF19_9ACTN</name>
<dbReference type="Gene3D" id="3.30.360.10">
    <property type="entry name" value="Dihydrodipicolinate Reductase, domain 2"/>
    <property type="match status" value="1"/>
</dbReference>
<comment type="similarity">
    <text evidence="1">Belongs to the Gfo/Idh/MocA family.</text>
</comment>
<dbReference type="InterPro" id="IPR036291">
    <property type="entry name" value="NAD(P)-bd_dom_sf"/>
</dbReference>
<proteinExistence type="inferred from homology"/>
<dbReference type="PANTHER" id="PTHR43377">
    <property type="entry name" value="BILIVERDIN REDUCTASE A"/>
    <property type="match status" value="1"/>
</dbReference>
<dbReference type="InterPro" id="IPR004104">
    <property type="entry name" value="Gfo/Idh/MocA-like_OxRdtase_C"/>
</dbReference>
<gene>
    <name evidence="4" type="ORF">G1H10_23765</name>
</gene>
<comment type="caution">
    <text evidence="4">The sequence shown here is derived from an EMBL/GenBank/DDBJ whole genome shotgun (WGS) entry which is preliminary data.</text>
</comment>
<dbReference type="InterPro" id="IPR051450">
    <property type="entry name" value="Gfo/Idh/MocA_Oxidoreductases"/>
</dbReference>
<dbReference type="EMBL" id="JAAGOA010000020">
    <property type="protein sequence ID" value="NEE03188.1"/>
    <property type="molecule type" value="Genomic_DNA"/>
</dbReference>
<accession>A0A6L9SF19</accession>
<evidence type="ECO:0000259" key="2">
    <source>
        <dbReference type="Pfam" id="PF01408"/>
    </source>
</evidence>
<dbReference type="AlphaFoldDB" id="A0A6L9SF19"/>
<organism evidence="4 5">
    <name type="scientific">Phytoactinopolyspora halotolerans</name>
    <dbReference type="NCBI Taxonomy" id="1981512"/>
    <lineage>
        <taxon>Bacteria</taxon>
        <taxon>Bacillati</taxon>
        <taxon>Actinomycetota</taxon>
        <taxon>Actinomycetes</taxon>
        <taxon>Jiangellales</taxon>
        <taxon>Jiangellaceae</taxon>
        <taxon>Phytoactinopolyspora</taxon>
    </lineage>
</organism>
<protein>
    <submittedName>
        <fullName evidence="4">Gfo/Idh/MocA family oxidoreductase</fullName>
    </submittedName>
</protein>
<sequence>MDTHASDARPPITIAVVGAGNRGRAYARWAAASGKARIVAVADPDPARQKSLGDEAGVPADRLFDGWQELAAVPRVADAAVIATQDTLHVEPSEALARAGYHILLEKPMATTEQGAQRILAAVRQAGVRLAVCHVLRYMPYTQALRRIIDSGQIGEIVSVEHLEPVGWWHQAHSYVRGNWRREADSSPMLLAKSVHDLDWLNHMIGRRPARVASFGSLHHFRPEQRPTGAADNCLDCPIESSCPYSAPRLYLSCLGDPAWEDWPLSTVTDARTPAGVLDALRTGPYGRCVYDCDNDVVDHQVVSIEYEGGVTASFTMTAFTPHMFRQTRIFGTHGYLEGDGKQISLLDFRTRDRHVITTTTGDDATAAGGHGGGDKALVDAFVDAVAAGGTSPTLASPEDSYASHRLVWAAERARTTGSVVDLSTDHT</sequence>
<evidence type="ECO:0000313" key="5">
    <source>
        <dbReference type="Proteomes" id="UP000475214"/>
    </source>
</evidence>
<feature type="domain" description="Gfo/Idh/MocA-like oxidoreductase N-terminal" evidence="2">
    <location>
        <begin position="12"/>
        <end position="133"/>
    </location>
</feature>
<dbReference type="Proteomes" id="UP000475214">
    <property type="component" value="Unassembled WGS sequence"/>
</dbReference>
<dbReference type="InterPro" id="IPR000683">
    <property type="entry name" value="Gfo/Idh/MocA-like_OxRdtase_N"/>
</dbReference>
<dbReference type="Pfam" id="PF02894">
    <property type="entry name" value="GFO_IDH_MocA_C"/>
    <property type="match status" value="1"/>
</dbReference>
<dbReference type="SUPFAM" id="SSF55347">
    <property type="entry name" value="Glyceraldehyde-3-phosphate dehydrogenase-like, C-terminal domain"/>
    <property type="match status" value="1"/>
</dbReference>
<evidence type="ECO:0000313" key="4">
    <source>
        <dbReference type="EMBL" id="NEE03188.1"/>
    </source>
</evidence>
<evidence type="ECO:0000259" key="3">
    <source>
        <dbReference type="Pfam" id="PF02894"/>
    </source>
</evidence>
<dbReference type="GO" id="GO:0000166">
    <property type="term" value="F:nucleotide binding"/>
    <property type="evidence" value="ECO:0007669"/>
    <property type="project" value="InterPro"/>
</dbReference>
<evidence type="ECO:0000256" key="1">
    <source>
        <dbReference type="ARBA" id="ARBA00010928"/>
    </source>
</evidence>
<dbReference type="Gene3D" id="3.40.50.720">
    <property type="entry name" value="NAD(P)-binding Rossmann-like Domain"/>
    <property type="match status" value="1"/>
</dbReference>
<dbReference type="SUPFAM" id="SSF51735">
    <property type="entry name" value="NAD(P)-binding Rossmann-fold domains"/>
    <property type="match status" value="1"/>
</dbReference>
<dbReference type="PANTHER" id="PTHR43377:SF2">
    <property type="entry name" value="BINDING ROSSMANN FOLD OXIDOREDUCTASE, PUTATIVE (AFU_ORTHOLOGUE AFUA_4G00560)-RELATED"/>
    <property type="match status" value="1"/>
</dbReference>
<keyword evidence="5" id="KW-1185">Reference proteome</keyword>
<dbReference type="Pfam" id="PF01408">
    <property type="entry name" value="GFO_IDH_MocA"/>
    <property type="match status" value="1"/>
</dbReference>
<reference evidence="4 5" key="1">
    <citation type="submission" date="2020-02" db="EMBL/GenBank/DDBJ databases">
        <authorList>
            <person name="Li X.-J."/>
            <person name="Han X.-M."/>
        </authorList>
    </citation>
    <scope>NUCLEOTIDE SEQUENCE [LARGE SCALE GENOMIC DNA]</scope>
    <source>
        <strain evidence="4 5">CCTCC AB 2017055</strain>
    </source>
</reference>
<feature type="domain" description="Gfo/Idh/MocA-like oxidoreductase C-terminal" evidence="3">
    <location>
        <begin position="147"/>
        <end position="423"/>
    </location>
</feature>